<dbReference type="EMBL" id="GL385395">
    <property type="protein sequence ID" value="EJT81241.1"/>
    <property type="molecule type" value="Genomic_DNA"/>
</dbReference>
<reference evidence="1" key="2">
    <citation type="submission" date="2010-07" db="EMBL/GenBank/DDBJ databases">
        <authorList>
            <consortium name="The Broad Institute Genome Sequencing Platform"/>
            <consortium name="Broad Institute Genome Sequencing Center for Infectious Disease"/>
            <person name="Ma L.-J."/>
            <person name="Dead R."/>
            <person name="Young S."/>
            <person name="Zeng Q."/>
            <person name="Koehrsen M."/>
            <person name="Alvarado L."/>
            <person name="Berlin A."/>
            <person name="Chapman S.B."/>
            <person name="Chen Z."/>
            <person name="Freedman E."/>
            <person name="Gellesch M."/>
            <person name="Goldberg J."/>
            <person name="Griggs A."/>
            <person name="Gujja S."/>
            <person name="Heilman E.R."/>
            <person name="Heiman D."/>
            <person name="Hepburn T."/>
            <person name="Howarth C."/>
            <person name="Jen D."/>
            <person name="Larson L."/>
            <person name="Mehta T."/>
            <person name="Neiman D."/>
            <person name="Pearson M."/>
            <person name="Roberts A."/>
            <person name="Saif S."/>
            <person name="Shea T."/>
            <person name="Shenoy N."/>
            <person name="Sisk P."/>
            <person name="Stolte C."/>
            <person name="Sykes S."/>
            <person name="Walk T."/>
            <person name="White J."/>
            <person name="Yandava C."/>
            <person name="Haas B."/>
            <person name="Nusbaum C."/>
            <person name="Birren B."/>
        </authorList>
    </citation>
    <scope>NUCLEOTIDE SEQUENCE</scope>
    <source>
        <strain evidence="1">R3-111a-1</strain>
    </source>
</reference>
<organism evidence="1">
    <name type="scientific">Gaeumannomyces tritici (strain R3-111a-1)</name>
    <name type="common">Wheat and barley take-all root rot fungus</name>
    <name type="synonym">Gaeumannomyces graminis var. tritici</name>
    <dbReference type="NCBI Taxonomy" id="644352"/>
    <lineage>
        <taxon>Eukaryota</taxon>
        <taxon>Fungi</taxon>
        <taxon>Dikarya</taxon>
        <taxon>Ascomycota</taxon>
        <taxon>Pezizomycotina</taxon>
        <taxon>Sordariomycetes</taxon>
        <taxon>Sordariomycetidae</taxon>
        <taxon>Magnaporthales</taxon>
        <taxon>Magnaporthaceae</taxon>
        <taxon>Gaeumannomyces</taxon>
    </lineage>
</organism>
<gene>
    <name evidence="2" type="primary">20341683</name>
    <name evidence="1" type="ORF">GGTG_01225</name>
</gene>
<proteinExistence type="predicted"/>
<reference evidence="1" key="3">
    <citation type="submission" date="2010-09" db="EMBL/GenBank/DDBJ databases">
        <title>Annotation of Gaeumannomyces graminis var. tritici R3-111a-1.</title>
        <authorList>
            <consortium name="The Broad Institute Genome Sequencing Platform"/>
            <person name="Ma L.-J."/>
            <person name="Dead R."/>
            <person name="Young S.K."/>
            <person name="Zeng Q."/>
            <person name="Gargeya S."/>
            <person name="Fitzgerald M."/>
            <person name="Haas B."/>
            <person name="Abouelleil A."/>
            <person name="Alvarado L."/>
            <person name="Arachchi H.M."/>
            <person name="Berlin A."/>
            <person name="Brown A."/>
            <person name="Chapman S.B."/>
            <person name="Chen Z."/>
            <person name="Dunbar C."/>
            <person name="Freedman E."/>
            <person name="Gearin G."/>
            <person name="Gellesch M."/>
            <person name="Goldberg J."/>
            <person name="Griggs A."/>
            <person name="Gujja S."/>
            <person name="Heiman D."/>
            <person name="Howarth C."/>
            <person name="Larson L."/>
            <person name="Lui A."/>
            <person name="MacDonald P.J.P."/>
            <person name="Mehta T."/>
            <person name="Montmayeur A."/>
            <person name="Murphy C."/>
            <person name="Neiman D."/>
            <person name="Pearson M."/>
            <person name="Priest M."/>
            <person name="Roberts A."/>
            <person name="Saif S."/>
            <person name="Shea T."/>
            <person name="Shenoy N."/>
            <person name="Sisk P."/>
            <person name="Stolte C."/>
            <person name="Sykes S."/>
            <person name="Yandava C."/>
            <person name="Wortman J."/>
            <person name="Nusbaum C."/>
            <person name="Birren B."/>
        </authorList>
    </citation>
    <scope>NUCLEOTIDE SEQUENCE</scope>
    <source>
        <strain evidence="1">R3-111a-1</strain>
    </source>
</reference>
<evidence type="ECO:0000313" key="2">
    <source>
        <dbReference type="EnsemblFungi" id="EJT81241"/>
    </source>
</evidence>
<reference evidence="2" key="5">
    <citation type="submission" date="2018-04" db="UniProtKB">
        <authorList>
            <consortium name="EnsemblFungi"/>
        </authorList>
    </citation>
    <scope>IDENTIFICATION</scope>
    <source>
        <strain evidence="2">R3-111a-1</strain>
    </source>
</reference>
<dbReference type="VEuPathDB" id="FungiDB:GGTG_01225"/>
<protein>
    <submittedName>
        <fullName evidence="1 2">Uncharacterized protein</fullName>
    </submittedName>
</protein>
<dbReference type="Proteomes" id="UP000006039">
    <property type="component" value="Unassembled WGS sequence"/>
</dbReference>
<dbReference type="AlphaFoldDB" id="J3NIZ1"/>
<reference evidence="2" key="4">
    <citation type="journal article" date="2015" name="G3 (Bethesda)">
        <title>Genome sequences of three phytopathogenic species of the Magnaporthaceae family of fungi.</title>
        <authorList>
            <person name="Okagaki L.H."/>
            <person name="Nunes C.C."/>
            <person name="Sailsbery J."/>
            <person name="Clay B."/>
            <person name="Brown D."/>
            <person name="John T."/>
            <person name="Oh Y."/>
            <person name="Young N."/>
            <person name="Fitzgerald M."/>
            <person name="Haas B.J."/>
            <person name="Zeng Q."/>
            <person name="Young S."/>
            <person name="Adiconis X."/>
            <person name="Fan L."/>
            <person name="Levin J.Z."/>
            <person name="Mitchell T.K."/>
            <person name="Okubara P.A."/>
            <person name="Farman M.L."/>
            <person name="Kohn L.M."/>
            <person name="Birren B."/>
            <person name="Ma L.-J."/>
            <person name="Dean R.A."/>
        </authorList>
    </citation>
    <scope>NUCLEOTIDE SEQUENCE</scope>
    <source>
        <strain evidence="2">R3-111a-1</strain>
    </source>
</reference>
<dbReference type="EnsemblFungi" id="EJT81241">
    <property type="protein sequence ID" value="EJT81241"/>
    <property type="gene ID" value="GGTG_01225"/>
</dbReference>
<keyword evidence="3" id="KW-1185">Reference proteome</keyword>
<dbReference type="HOGENOM" id="CLU_2941864_0_0_1"/>
<dbReference type="GeneID" id="20341683"/>
<sequence>MFRFMRFRPEMGSSVKQGRMPLAASTAAGLLTEARVLTKWRYRPSGLNTARSTCLASPSW</sequence>
<reference evidence="3" key="1">
    <citation type="submission" date="2010-07" db="EMBL/GenBank/DDBJ databases">
        <title>The genome sequence of Gaeumannomyces graminis var. tritici strain R3-111a-1.</title>
        <authorList>
            <consortium name="The Broad Institute Genome Sequencing Platform"/>
            <person name="Ma L.-J."/>
            <person name="Dead R."/>
            <person name="Young S."/>
            <person name="Zeng Q."/>
            <person name="Koehrsen M."/>
            <person name="Alvarado L."/>
            <person name="Berlin A."/>
            <person name="Chapman S.B."/>
            <person name="Chen Z."/>
            <person name="Freedman E."/>
            <person name="Gellesch M."/>
            <person name="Goldberg J."/>
            <person name="Griggs A."/>
            <person name="Gujja S."/>
            <person name="Heilman E.R."/>
            <person name="Heiman D."/>
            <person name="Hepburn T."/>
            <person name="Howarth C."/>
            <person name="Jen D."/>
            <person name="Larson L."/>
            <person name="Mehta T."/>
            <person name="Neiman D."/>
            <person name="Pearson M."/>
            <person name="Roberts A."/>
            <person name="Saif S."/>
            <person name="Shea T."/>
            <person name="Shenoy N."/>
            <person name="Sisk P."/>
            <person name="Stolte C."/>
            <person name="Sykes S."/>
            <person name="Walk T."/>
            <person name="White J."/>
            <person name="Yandava C."/>
            <person name="Haas B."/>
            <person name="Nusbaum C."/>
            <person name="Birren B."/>
        </authorList>
    </citation>
    <scope>NUCLEOTIDE SEQUENCE [LARGE SCALE GENOMIC DNA]</scope>
    <source>
        <strain evidence="3">R3-111a-1</strain>
    </source>
</reference>
<name>J3NIZ1_GAET3</name>
<evidence type="ECO:0000313" key="1">
    <source>
        <dbReference type="EMBL" id="EJT81241.1"/>
    </source>
</evidence>
<accession>J3NIZ1</accession>
<evidence type="ECO:0000313" key="3">
    <source>
        <dbReference type="Proteomes" id="UP000006039"/>
    </source>
</evidence>
<dbReference type="RefSeq" id="XP_009217250.1">
    <property type="nucleotide sequence ID" value="XM_009218986.1"/>
</dbReference>